<dbReference type="PANTHER" id="PTHR18901:SF38">
    <property type="entry name" value="PSEUDOURIDINE-5'-PHOSPHATASE"/>
    <property type="match status" value="1"/>
</dbReference>
<evidence type="ECO:0000313" key="2">
    <source>
        <dbReference type="Proteomes" id="UP000295313"/>
    </source>
</evidence>
<dbReference type="Gene3D" id="1.10.150.240">
    <property type="entry name" value="Putative phosphatase, domain 2"/>
    <property type="match status" value="1"/>
</dbReference>
<dbReference type="Proteomes" id="UP000295313">
    <property type="component" value="Unassembled WGS sequence"/>
</dbReference>
<proteinExistence type="predicted"/>
<dbReference type="NCBIfam" id="TIGR01509">
    <property type="entry name" value="HAD-SF-IA-v3"/>
    <property type="match status" value="1"/>
</dbReference>
<dbReference type="InterPro" id="IPR041492">
    <property type="entry name" value="HAD_2"/>
</dbReference>
<dbReference type="InterPro" id="IPR023198">
    <property type="entry name" value="PGP-like_dom2"/>
</dbReference>
<sequence length="230" mass="26291">MYRINEIEKRNLKMKNTVIFDMDGVIVDTEPLHKKAYYQHFAELNIEVDTELFSKFTGKSTRNVYQMVKDIFGIDSEVEDLIARKRIIFYGLFDSDPALKLLDGVEVLINELHSANFQLILASSAAKSTIDRVFKRFNLFPFFTHLVSGEDFPESKPHPAIFIEAQRLSGNDKSKCIVIEDSTNGILAANGADIFCVGYKSENSKNQNYETADLVIHHFDELKVEELELI</sequence>
<organism evidence="1 2">
    <name type="scientific">Epilithonimonas xixisoli</name>
    <dbReference type="NCBI Taxonomy" id="1476462"/>
    <lineage>
        <taxon>Bacteria</taxon>
        <taxon>Pseudomonadati</taxon>
        <taxon>Bacteroidota</taxon>
        <taxon>Flavobacteriia</taxon>
        <taxon>Flavobacteriales</taxon>
        <taxon>Weeksellaceae</taxon>
        <taxon>Chryseobacterium group</taxon>
        <taxon>Epilithonimonas</taxon>
    </lineage>
</organism>
<dbReference type="Pfam" id="PF13419">
    <property type="entry name" value="HAD_2"/>
    <property type="match status" value="1"/>
</dbReference>
<dbReference type="SFLD" id="SFLDG01135">
    <property type="entry name" value="C1.5.6:_HAD__Beta-PGM__Phospha"/>
    <property type="match status" value="1"/>
</dbReference>
<dbReference type="SUPFAM" id="SSF56784">
    <property type="entry name" value="HAD-like"/>
    <property type="match status" value="1"/>
</dbReference>
<dbReference type="PANTHER" id="PTHR18901">
    <property type="entry name" value="2-DEOXYGLUCOSE-6-PHOSPHATE PHOSPHATASE 2"/>
    <property type="match status" value="1"/>
</dbReference>
<comment type="caution">
    <text evidence="1">The sequence shown here is derived from an EMBL/GenBank/DDBJ whole genome shotgun (WGS) entry which is preliminary data.</text>
</comment>
<keyword evidence="1" id="KW-0378">Hydrolase</keyword>
<dbReference type="SFLD" id="SFLDG01129">
    <property type="entry name" value="C1.5:_HAD__Beta-PGM__Phosphata"/>
    <property type="match status" value="1"/>
</dbReference>
<dbReference type="SFLD" id="SFLDS00003">
    <property type="entry name" value="Haloacid_Dehalogenase"/>
    <property type="match status" value="1"/>
</dbReference>
<accession>A0A4R8III5</accession>
<reference evidence="1 2" key="1">
    <citation type="submission" date="2019-03" db="EMBL/GenBank/DDBJ databases">
        <title>Genomic Encyclopedia of Type Strains, Phase III (KMG-III): the genomes of soil and plant-associated and newly described type strains.</title>
        <authorList>
            <person name="Whitman W."/>
        </authorList>
    </citation>
    <scope>NUCLEOTIDE SEQUENCE [LARGE SCALE GENOMIC DNA]</scope>
    <source>
        <strain evidence="1 2">CGMCC 1.12802</strain>
    </source>
</reference>
<gene>
    <name evidence="1" type="ORF">B0I22_0522</name>
</gene>
<dbReference type="InterPro" id="IPR023214">
    <property type="entry name" value="HAD_sf"/>
</dbReference>
<dbReference type="AlphaFoldDB" id="A0A4R8III5"/>
<protein>
    <submittedName>
        <fullName evidence="1">HAD superfamily hydrolase (TIGR01509 family)/HAD superfamily hydrolase (TIGR01549 family)</fullName>
    </submittedName>
</protein>
<dbReference type="Gene3D" id="3.40.50.1000">
    <property type="entry name" value="HAD superfamily/HAD-like"/>
    <property type="match status" value="1"/>
</dbReference>
<name>A0A4R8III5_9FLAO</name>
<evidence type="ECO:0000313" key="1">
    <source>
        <dbReference type="EMBL" id="TDX86399.1"/>
    </source>
</evidence>
<dbReference type="InterPro" id="IPR036412">
    <property type="entry name" value="HAD-like_sf"/>
</dbReference>
<dbReference type="EMBL" id="SOEO01000001">
    <property type="protein sequence ID" value="TDX86399.1"/>
    <property type="molecule type" value="Genomic_DNA"/>
</dbReference>
<dbReference type="GO" id="GO:0016787">
    <property type="term" value="F:hydrolase activity"/>
    <property type="evidence" value="ECO:0007669"/>
    <property type="project" value="UniProtKB-KW"/>
</dbReference>
<dbReference type="InterPro" id="IPR006439">
    <property type="entry name" value="HAD-SF_hydro_IA"/>
</dbReference>
<keyword evidence="2" id="KW-1185">Reference proteome</keyword>